<dbReference type="Proteomes" id="UP001190700">
    <property type="component" value="Unassembled WGS sequence"/>
</dbReference>
<feature type="region of interest" description="Disordered" evidence="1">
    <location>
        <begin position="29"/>
        <end position="54"/>
    </location>
</feature>
<comment type="caution">
    <text evidence="2">The sequence shown here is derived from an EMBL/GenBank/DDBJ whole genome shotgun (WGS) entry which is preliminary data.</text>
</comment>
<reference evidence="2 3" key="1">
    <citation type="journal article" date="2015" name="Genome Biol. Evol.">
        <title>Comparative Genomics of a Bacterivorous Green Alga Reveals Evolutionary Causalities and Consequences of Phago-Mixotrophic Mode of Nutrition.</title>
        <authorList>
            <person name="Burns J.A."/>
            <person name="Paasch A."/>
            <person name="Narechania A."/>
            <person name="Kim E."/>
        </authorList>
    </citation>
    <scope>NUCLEOTIDE SEQUENCE [LARGE SCALE GENOMIC DNA]</scope>
    <source>
        <strain evidence="2 3">PLY_AMNH</strain>
    </source>
</reference>
<evidence type="ECO:0000313" key="2">
    <source>
        <dbReference type="EMBL" id="KAK3278696.1"/>
    </source>
</evidence>
<dbReference type="EMBL" id="LGRX02005321">
    <property type="protein sequence ID" value="KAK3278696.1"/>
    <property type="molecule type" value="Genomic_DNA"/>
</dbReference>
<accession>A0AAE0GIJ9</accession>
<evidence type="ECO:0000256" key="1">
    <source>
        <dbReference type="SAM" id="MobiDB-lite"/>
    </source>
</evidence>
<gene>
    <name evidence="2" type="ORF">CYMTET_13381</name>
</gene>
<proteinExistence type="predicted"/>
<protein>
    <submittedName>
        <fullName evidence="2">Uncharacterized protein</fullName>
    </submittedName>
</protein>
<dbReference type="AlphaFoldDB" id="A0AAE0GIJ9"/>
<organism evidence="2 3">
    <name type="scientific">Cymbomonas tetramitiformis</name>
    <dbReference type="NCBI Taxonomy" id="36881"/>
    <lineage>
        <taxon>Eukaryota</taxon>
        <taxon>Viridiplantae</taxon>
        <taxon>Chlorophyta</taxon>
        <taxon>Pyramimonadophyceae</taxon>
        <taxon>Pyramimonadales</taxon>
        <taxon>Pyramimonadaceae</taxon>
        <taxon>Cymbomonas</taxon>
    </lineage>
</organism>
<keyword evidence="3" id="KW-1185">Reference proteome</keyword>
<evidence type="ECO:0000313" key="3">
    <source>
        <dbReference type="Proteomes" id="UP001190700"/>
    </source>
</evidence>
<sequence>MKLSFTDYLNTVLTPEDAEDVVLSFETEVDSDDDELSAGDAVDGPEEEGEDDLDEPVVVDQSQIFVCPPGFKALDKPGDFLAGAELFILMLWKDEGWELDIMTLEVQRVGTWAYLRKDTA</sequence>
<name>A0AAE0GIJ9_9CHLO</name>